<dbReference type="EMBL" id="LAZR01004521">
    <property type="protein sequence ID" value="KKN07832.1"/>
    <property type="molecule type" value="Genomic_DNA"/>
</dbReference>
<evidence type="ECO:0000313" key="1">
    <source>
        <dbReference type="EMBL" id="KKN07832.1"/>
    </source>
</evidence>
<reference evidence="1" key="1">
    <citation type="journal article" date="2015" name="Nature">
        <title>Complex archaea that bridge the gap between prokaryotes and eukaryotes.</title>
        <authorList>
            <person name="Spang A."/>
            <person name="Saw J.H."/>
            <person name="Jorgensen S.L."/>
            <person name="Zaremba-Niedzwiedzka K."/>
            <person name="Martijn J."/>
            <person name="Lind A.E."/>
            <person name="van Eijk R."/>
            <person name="Schleper C."/>
            <person name="Guy L."/>
            <person name="Ettema T.J."/>
        </authorList>
    </citation>
    <scope>NUCLEOTIDE SEQUENCE</scope>
</reference>
<dbReference type="AlphaFoldDB" id="A0A0F9N7J6"/>
<name>A0A0F9N7J6_9ZZZZ</name>
<protein>
    <submittedName>
        <fullName evidence="1">Uncharacterized protein</fullName>
    </submittedName>
</protein>
<gene>
    <name evidence="1" type="ORF">LCGC14_1062850</name>
</gene>
<organism evidence="1">
    <name type="scientific">marine sediment metagenome</name>
    <dbReference type="NCBI Taxonomy" id="412755"/>
    <lineage>
        <taxon>unclassified sequences</taxon>
        <taxon>metagenomes</taxon>
        <taxon>ecological metagenomes</taxon>
    </lineage>
</organism>
<sequence length="51" mass="5834">MGCEHCRITNCPVLNKSECPINKLWERAKEAQEVIAEAEWIIREGAIEYGT</sequence>
<proteinExistence type="predicted"/>
<accession>A0A0F9N7J6</accession>
<comment type="caution">
    <text evidence="1">The sequence shown here is derived from an EMBL/GenBank/DDBJ whole genome shotgun (WGS) entry which is preliminary data.</text>
</comment>